<accession>A0ABU1RSG3</accession>
<keyword evidence="2" id="KW-0732">Signal</keyword>
<organism evidence="3 4">
    <name type="scientific">Pseudoxanthomonas sacheonensis</name>
    <dbReference type="NCBI Taxonomy" id="443615"/>
    <lineage>
        <taxon>Bacteria</taxon>
        <taxon>Pseudomonadati</taxon>
        <taxon>Pseudomonadota</taxon>
        <taxon>Gammaproteobacteria</taxon>
        <taxon>Lysobacterales</taxon>
        <taxon>Lysobacteraceae</taxon>
        <taxon>Pseudoxanthomonas</taxon>
    </lineage>
</organism>
<gene>
    <name evidence="3" type="ORF">J2W94_002008</name>
</gene>
<dbReference type="PROSITE" id="PS51257">
    <property type="entry name" value="PROKAR_LIPOPROTEIN"/>
    <property type="match status" value="1"/>
</dbReference>
<dbReference type="Gene3D" id="3.30.10.10">
    <property type="entry name" value="Trypsin Inhibitor V, subunit A"/>
    <property type="match status" value="1"/>
</dbReference>
<sequence length="107" mass="11056">MARSIVIVLSLILSLSACAQIPAPADAASSPTSGAEAAAPAHCDAGKASDAVGQLPTPETQERARTSAGAEVVRVLRHNQPITKEFRVGRLNLVLDAEGRIARINCS</sequence>
<dbReference type="InterPro" id="IPR021719">
    <property type="entry name" value="Prot_inh_I78"/>
</dbReference>
<dbReference type="Proteomes" id="UP001254759">
    <property type="component" value="Unassembled WGS sequence"/>
</dbReference>
<evidence type="ECO:0000256" key="1">
    <source>
        <dbReference type="SAM" id="MobiDB-lite"/>
    </source>
</evidence>
<evidence type="ECO:0000256" key="2">
    <source>
        <dbReference type="SAM" id="SignalP"/>
    </source>
</evidence>
<keyword evidence="4" id="KW-1185">Reference proteome</keyword>
<dbReference type="Pfam" id="PF11720">
    <property type="entry name" value="Inhibitor_I78"/>
    <property type="match status" value="1"/>
</dbReference>
<proteinExistence type="predicted"/>
<dbReference type="EMBL" id="JAVDTT010000002">
    <property type="protein sequence ID" value="MDR6841723.1"/>
    <property type="molecule type" value="Genomic_DNA"/>
</dbReference>
<feature type="compositionally biased region" description="Low complexity" evidence="1">
    <location>
        <begin position="24"/>
        <end position="35"/>
    </location>
</feature>
<evidence type="ECO:0000313" key="4">
    <source>
        <dbReference type="Proteomes" id="UP001254759"/>
    </source>
</evidence>
<feature type="region of interest" description="Disordered" evidence="1">
    <location>
        <begin position="24"/>
        <end position="67"/>
    </location>
</feature>
<comment type="caution">
    <text evidence="3">The sequence shown here is derived from an EMBL/GenBank/DDBJ whole genome shotgun (WGS) entry which is preliminary data.</text>
</comment>
<feature type="signal peptide" evidence="2">
    <location>
        <begin position="1"/>
        <end position="19"/>
    </location>
</feature>
<name>A0ABU1RSG3_9GAMM</name>
<protein>
    <recommendedName>
        <fullName evidence="5">Peptidase inhibitor I78 family protein</fullName>
    </recommendedName>
</protein>
<evidence type="ECO:0000313" key="3">
    <source>
        <dbReference type="EMBL" id="MDR6841723.1"/>
    </source>
</evidence>
<feature type="chain" id="PRO_5045490891" description="Peptidase inhibitor I78 family protein" evidence="2">
    <location>
        <begin position="20"/>
        <end position="107"/>
    </location>
</feature>
<dbReference type="RefSeq" id="WP_310092771.1">
    <property type="nucleotide sequence ID" value="NZ_JAVDTT010000002.1"/>
</dbReference>
<reference evidence="3 4" key="1">
    <citation type="submission" date="2023-07" db="EMBL/GenBank/DDBJ databases">
        <title>Sorghum-associated microbial communities from plants grown in Nebraska, USA.</title>
        <authorList>
            <person name="Schachtman D."/>
        </authorList>
    </citation>
    <scope>NUCLEOTIDE SEQUENCE [LARGE SCALE GENOMIC DNA]</scope>
    <source>
        <strain evidence="3 4">BE107</strain>
    </source>
</reference>
<evidence type="ECO:0008006" key="5">
    <source>
        <dbReference type="Google" id="ProtNLM"/>
    </source>
</evidence>